<reference evidence="1 2" key="1">
    <citation type="submission" date="2022-12" db="EMBL/GenBank/DDBJ databases">
        <title>Draft genome sequence of Paenibacillus sp. dW9.</title>
        <authorList>
            <person name="Choi E.-W."/>
            <person name="Kim D.-U."/>
        </authorList>
    </citation>
    <scope>NUCLEOTIDE SEQUENCE [LARGE SCALE GENOMIC DNA]</scope>
    <source>
        <strain evidence="2">dW9</strain>
    </source>
</reference>
<comment type="caution">
    <text evidence="1">The sequence shown here is derived from an EMBL/GenBank/DDBJ whole genome shotgun (WGS) entry which is preliminary data.</text>
</comment>
<sequence length="55" mass="6848">MERKEKLYCLFERLSERDQMKAFEFIQELAYRHKDHAEEQDVMELYGKNYFVVPD</sequence>
<evidence type="ECO:0000313" key="2">
    <source>
        <dbReference type="Proteomes" id="UP001527882"/>
    </source>
</evidence>
<dbReference type="EMBL" id="JAQAGZ010000033">
    <property type="protein sequence ID" value="MCZ8517171.1"/>
    <property type="molecule type" value="Genomic_DNA"/>
</dbReference>
<name>A0ABT4QJW8_9BACL</name>
<evidence type="ECO:0000313" key="1">
    <source>
        <dbReference type="EMBL" id="MCZ8517171.1"/>
    </source>
</evidence>
<dbReference type="Proteomes" id="UP001527882">
    <property type="component" value="Unassembled WGS sequence"/>
</dbReference>
<protein>
    <submittedName>
        <fullName evidence="1">Uncharacterized protein</fullName>
    </submittedName>
</protein>
<dbReference type="RefSeq" id="WP_269885706.1">
    <property type="nucleotide sequence ID" value="NZ_JAQAGZ010000033.1"/>
</dbReference>
<accession>A0ABT4QJW8</accession>
<keyword evidence="2" id="KW-1185">Reference proteome</keyword>
<proteinExistence type="predicted"/>
<organism evidence="1 2">
    <name type="scientific">Paenibacillus gyeongsangnamensis</name>
    <dbReference type="NCBI Taxonomy" id="3388067"/>
    <lineage>
        <taxon>Bacteria</taxon>
        <taxon>Bacillati</taxon>
        <taxon>Bacillota</taxon>
        <taxon>Bacilli</taxon>
        <taxon>Bacillales</taxon>
        <taxon>Paenibacillaceae</taxon>
        <taxon>Paenibacillus</taxon>
    </lineage>
</organism>
<gene>
    <name evidence="1" type="ORF">O9H85_33450</name>
</gene>